<keyword evidence="5" id="KW-0378">Hydrolase</keyword>
<sequence length="200" mass="22898">MRPSLLLEIFMASFFDLIHLLEKFGLPNEKRKYLFNGDIVDRGAWGVEAALLIFSLSLLNPSVVHVGRGNHEWDEMNKLYGFENEVLSKYESKTYDCFKEAKEDHVSQLVKVSQLIFYGQILKKKNGMESNSRGFGVTFGPDVTDKFLLENSLRYIVRSHECMEYGYDTTHDDKVITVFSAPNYCDKEGNKGCSCSHIGR</sequence>
<evidence type="ECO:0000256" key="3">
    <source>
        <dbReference type="ARBA" id="ARBA00023211"/>
    </source>
</evidence>
<keyword evidence="6" id="KW-1185">Reference proteome</keyword>
<dbReference type="PRINTS" id="PR00114">
    <property type="entry name" value="STPHPHTASE"/>
</dbReference>
<evidence type="ECO:0000313" key="6">
    <source>
        <dbReference type="Proteomes" id="UP000675881"/>
    </source>
</evidence>
<dbReference type="PANTHER" id="PTHR45668">
    <property type="entry name" value="SERINE/THREONINE-PROTEIN PHOSPHATASE 5-RELATED"/>
    <property type="match status" value="1"/>
</dbReference>
<dbReference type="InterPro" id="IPR051134">
    <property type="entry name" value="PPP_phosphatase"/>
</dbReference>
<evidence type="ECO:0000313" key="5">
    <source>
        <dbReference type="EMBL" id="CAF2973402.1"/>
    </source>
</evidence>
<accession>A0A7R8HAY5</accession>
<feature type="domain" description="Serine/threonine specific protein phosphatases" evidence="4">
    <location>
        <begin position="1"/>
        <end position="199"/>
    </location>
</feature>
<dbReference type="Pfam" id="PF00149">
    <property type="entry name" value="Metallophos"/>
    <property type="match status" value="1"/>
</dbReference>
<evidence type="ECO:0000259" key="4">
    <source>
        <dbReference type="SMART" id="SM00156"/>
    </source>
</evidence>
<dbReference type="GO" id="GO:0046872">
    <property type="term" value="F:metal ion binding"/>
    <property type="evidence" value="ECO:0007669"/>
    <property type="project" value="UniProtKB-KW"/>
</dbReference>
<dbReference type="GO" id="GO:0004722">
    <property type="term" value="F:protein serine/threonine phosphatase activity"/>
    <property type="evidence" value="ECO:0007669"/>
    <property type="project" value="UniProtKB-EC"/>
</dbReference>
<dbReference type="EC" id="3.1.3.16" evidence="5"/>
<organism evidence="5 6">
    <name type="scientific">Lepeophtheirus salmonis</name>
    <name type="common">Salmon louse</name>
    <name type="synonym">Caligus salmonis</name>
    <dbReference type="NCBI Taxonomy" id="72036"/>
    <lineage>
        <taxon>Eukaryota</taxon>
        <taxon>Metazoa</taxon>
        <taxon>Ecdysozoa</taxon>
        <taxon>Arthropoda</taxon>
        <taxon>Crustacea</taxon>
        <taxon>Multicrustacea</taxon>
        <taxon>Hexanauplia</taxon>
        <taxon>Copepoda</taxon>
        <taxon>Siphonostomatoida</taxon>
        <taxon>Caligidae</taxon>
        <taxon>Lepeophtheirus</taxon>
    </lineage>
</organism>
<reference evidence="5" key="1">
    <citation type="submission" date="2021-02" db="EMBL/GenBank/DDBJ databases">
        <authorList>
            <person name="Bekaert M."/>
        </authorList>
    </citation>
    <scope>NUCLEOTIDE SEQUENCE</scope>
    <source>
        <strain evidence="5">IoA-00</strain>
    </source>
</reference>
<dbReference type="OrthoDB" id="445564at2759"/>
<evidence type="ECO:0000256" key="1">
    <source>
        <dbReference type="ARBA" id="ARBA00001936"/>
    </source>
</evidence>
<keyword evidence="2" id="KW-0479">Metal-binding</keyword>
<comment type="cofactor">
    <cofactor evidence="1">
        <name>Mn(2+)</name>
        <dbReference type="ChEBI" id="CHEBI:29035"/>
    </cofactor>
</comment>
<evidence type="ECO:0000256" key="2">
    <source>
        <dbReference type="ARBA" id="ARBA00022723"/>
    </source>
</evidence>
<dbReference type="AlphaFoldDB" id="A0A7R8HAY5"/>
<dbReference type="PANTHER" id="PTHR45668:SF5">
    <property type="entry name" value="SERINE_THREONINE-PROTEIN PHOSPHATASE 5"/>
    <property type="match status" value="1"/>
</dbReference>
<protein>
    <submittedName>
        <fullName evidence="5">PPP5C</fullName>
        <ecNumber evidence="5">3.1.3.16</ecNumber>
    </submittedName>
</protein>
<dbReference type="Proteomes" id="UP000675881">
    <property type="component" value="Chromosome 6"/>
</dbReference>
<dbReference type="SUPFAM" id="SSF56300">
    <property type="entry name" value="Metallo-dependent phosphatases"/>
    <property type="match status" value="1"/>
</dbReference>
<dbReference type="SMART" id="SM00156">
    <property type="entry name" value="PP2Ac"/>
    <property type="match status" value="1"/>
</dbReference>
<dbReference type="InterPro" id="IPR004843">
    <property type="entry name" value="Calcineurin-like_PHP"/>
</dbReference>
<proteinExistence type="predicted"/>
<keyword evidence="3" id="KW-0464">Manganese</keyword>
<dbReference type="EMBL" id="HG994585">
    <property type="protein sequence ID" value="CAF2973402.1"/>
    <property type="molecule type" value="Genomic_DNA"/>
</dbReference>
<name>A0A7R8HAY5_LEPSM</name>
<dbReference type="InterPro" id="IPR029052">
    <property type="entry name" value="Metallo-depent_PP-like"/>
</dbReference>
<dbReference type="Gene3D" id="3.60.21.10">
    <property type="match status" value="2"/>
</dbReference>
<dbReference type="InterPro" id="IPR006186">
    <property type="entry name" value="Ser/Thr-sp_prot-phosphatase"/>
</dbReference>
<gene>
    <name evidence="5" type="ORF">LSAA_12453</name>
</gene>